<feature type="chain" id="PRO_5046599897" evidence="1">
    <location>
        <begin position="19"/>
        <end position="255"/>
    </location>
</feature>
<reference evidence="2 3" key="1">
    <citation type="submission" date="2020-03" db="EMBL/GenBank/DDBJ databases">
        <title>Draft genome sequence of environmentally isolated cultures.</title>
        <authorList>
            <person name="Wilson H.S."/>
            <person name="De Leon M.E."/>
        </authorList>
    </citation>
    <scope>NUCLEOTIDE SEQUENCE [LARGE SCALE GENOMIC DNA]</scope>
    <source>
        <strain evidence="2 3">HSC-31F16</strain>
    </source>
</reference>
<protein>
    <submittedName>
        <fullName evidence="2">Uncharacterized protein</fullName>
    </submittedName>
</protein>
<name>A0ABX0LHS5_9NEIS</name>
<evidence type="ECO:0000256" key="1">
    <source>
        <dbReference type="SAM" id="SignalP"/>
    </source>
</evidence>
<comment type="caution">
    <text evidence="2">The sequence shown here is derived from an EMBL/GenBank/DDBJ whole genome shotgun (WGS) entry which is preliminary data.</text>
</comment>
<keyword evidence="3" id="KW-1185">Reference proteome</keyword>
<dbReference type="EMBL" id="JAAOMA010000062">
    <property type="protein sequence ID" value="NHR08463.1"/>
    <property type="molecule type" value="Genomic_DNA"/>
</dbReference>
<dbReference type="Proteomes" id="UP001515641">
    <property type="component" value="Unassembled WGS sequence"/>
</dbReference>
<accession>A0ABX0LHS5</accession>
<proteinExistence type="predicted"/>
<organism evidence="2 3">
    <name type="scientific">Chromobacterium fluminis</name>
    <dbReference type="NCBI Taxonomy" id="3044269"/>
    <lineage>
        <taxon>Bacteria</taxon>
        <taxon>Pseudomonadati</taxon>
        <taxon>Pseudomonadota</taxon>
        <taxon>Betaproteobacteria</taxon>
        <taxon>Neisseriales</taxon>
        <taxon>Chromobacteriaceae</taxon>
        <taxon>Chromobacterium</taxon>
    </lineage>
</organism>
<evidence type="ECO:0000313" key="3">
    <source>
        <dbReference type="Proteomes" id="UP001515641"/>
    </source>
</evidence>
<gene>
    <name evidence="2" type="ORF">HA052_25050</name>
</gene>
<dbReference type="RefSeq" id="WP_166454107.1">
    <property type="nucleotide sequence ID" value="NZ_JAAOMA010000062.1"/>
</dbReference>
<sequence>MKIKFIMLPLVFSAAAMAKPVYINIDSNVQNKSITYNAKIRLASGSEWVNLGPVHSGMNKFNIHADVDGEDGTLWLEGLGNQKFVSHFSKEKGDDVIEFKFNSLKSEKKDENAVIEYNSTGSGGGLNYKKLGVNRRAEVYALSPDATNSWSTVCEFAAAGVTGQKVLICAIKSTPQIVFTSTSDSGLAFRVGVFKGNFSSKYSASYIKGKPTKYGFQGWLFYSKIKFDGGPNLNFGEFSGGGIGVGLYTGNGMFM</sequence>
<evidence type="ECO:0000313" key="2">
    <source>
        <dbReference type="EMBL" id="NHR08463.1"/>
    </source>
</evidence>
<feature type="signal peptide" evidence="1">
    <location>
        <begin position="1"/>
        <end position="18"/>
    </location>
</feature>
<keyword evidence="1" id="KW-0732">Signal</keyword>